<accession>A0A8I2B1A8</accession>
<evidence type="ECO:0000256" key="2">
    <source>
        <dbReference type="ARBA" id="ARBA00022692"/>
    </source>
</evidence>
<keyword evidence="3 7" id="KW-1133">Transmembrane helix</keyword>
<keyword evidence="6 7" id="KW-0961">Cell wall biogenesis/degradation</keyword>
<protein>
    <recommendedName>
        <fullName evidence="7">Endolytic murein transglycosylase</fullName>
        <ecNumber evidence="7">4.2.2.29</ecNumber>
    </recommendedName>
    <alternativeName>
        <fullName evidence="7">Peptidoglycan lytic transglycosylase</fullName>
    </alternativeName>
    <alternativeName>
        <fullName evidence="7">Peptidoglycan polymerization terminase</fullName>
    </alternativeName>
</protein>
<dbReference type="EMBL" id="JAFNAA010000004">
    <property type="protein sequence ID" value="MBO1107604.1"/>
    <property type="molecule type" value="Genomic_DNA"/>
</dbReference>
<evidence type="ECO:0000313" key="9">
    <source>
        <dbReference type="Proteomes" id="UP000664658"/>
    </source>
</evidence>
<keyword evidence="1 7" id="KW-1003">Cell membrane</keyword>
<dbReference type="GO" id="GO:0016987">
    <property type="term" value="F:sigma factor activity"/>
    <property type="evidence" value="ECO:0007669"/>
    <property type="project" value="InterPro"/>
</dbReference>
<dbReference type="PANTHER" id="PTHR30518:SF2">
    <property type="entry name" value="ENDOLYTIC MUREIN TRANSGLYCOSYLASE"/>
    <property type="match status" value="1"/>
</dbReference>
<evidence type="ECO:0000256" key="6">
    <source>
        <dbReference type="ARBA" id="ARBA00023316"/>
    </source>
</evidence>
<keyword evidence="5 7" id="KW-0456">Lyase</keyword>
<dbReference type="Pfam" id="PF02618">
    <property type="entry name" value="YceG"/>
    <property type="match status" value="1"/>
</dbReference>
<dbReference type="GO" id="GO:0071555">
    <property type="term" value="P:cell wall organization"/>
    <property type="evidence" value="ECO:0007669"/>
    <property type="project" value="UniProtKB-KW"/>
</dbReference>
<dbReference type="NCBIfam" id="TIGR00247">
    <property type="entry name" value="endolytic transglycosylase MltG"/>
    <property type="match status" value="1"/>
</dbReference>
<comment type="function">
    <text evidence="7">Functions as a peptidoglycan terminase that cleaves nascent peptidoglycan strands endolytically to terminate their elongation.</text>
</comment>
<dbReference type="AlphaFoldDB" id="A0A8I2B1A8"/>
<evidence type="ECO:0000313" key="8">
    <source>
        <dbReference type="EMBL" id="MBO1107604.1"/>
    </source>
</evidence>
<proteinExistence type="inferred from homology"/>
<comment type="similarity">
    <text evidence="7">Belongs to the transglycosylase MltG family.</text>
</comment>
<dbReference type="Gene3D" id="3.30.160.60">
    <property type="entry name" value="Classic Zinc Finger"/>
    <property type="match status" value="2"/>
</dbReference>
<keyword evidence="7" id="KW-0997">Cell inner membrane</keyword>
<dbReference type="HAMAP" id="MF_02065">
    <property type="entry name" value="MltG"/>
    <property type="match status" value="1"/>
</dbReference>
<evidence type="ECO:0000256" key="4">
    <source>
        <dbReference type="ARBA" id="ARBA00023136"/>
    </source>
</evidence>
<dbReference type="GO" id="GO:0008932">
    <property type="term" value="F:lytic endotransglycosylase activity"/>
    <property type="evidence" value="ECO:0007669"/>
    <property type="project" value="UniProtKB-UniRule"/>
</dbReference>
<dbReference type="GO" id="GO:0009252">
    <property type="term" value="P:peptidoglycan biosynthetic process"/>
    <property type="evidence" value="ECO:0007669"/>
    <property type="project" value="UniProtKB-UniRule"/>
</dbReference>
<comment type="catalytic activity">
    <reaction evidence="7">
        <text>a peptidoglycan chain = a peptidoglycan chain with N-acetyl-1,6-anhydromuramyl-[peptide] at the reducing end + a peptidoglycan chain with N-acetylglucosamine at the non-reducing end.</text>
        <dbReference type="EC" id="4.2.2.29"/>
    </reaction>
</comment>
<organism evidence="8 9">
    <name type="scientific">Plesiomonas shigelloides</name>
    <name type="common">Aeromonas shigelloides</name>
    <dbReference type="NCBI Taxonomy" id="703"/>
    <lineage>
        <taxon>Bacteria</taxon>
        <taxon>Pseudomonadati</taxon>
        <taxon>Pseudomonadota</taxon>
        <taxon>Gammaproteobacteria</taxon>
        <taxon>Enterobacterales</taxon>
        <taxon>Enterobacteriaceae</taxon>
        <taxon>Plesiomonas</taxon>
    </lineage>
</organism>
<dbReference type="PANTHER" id="PTHR30518">
    <property type="entry name" value="ENDOLYTIC MUREIN TRANSGLYCOSYLASE"/>
    <property type="match status" value="1"/>
</dbReference>
<dbReference type="Proteomes" id="UP000664658">
    <property type="component" value="Unassembled WGS sequence"/>
</dbReference>
<dbReference type="GO" id="GO:0003677">
    <property type="term" value="F:DNA binding"/>
    <property type="evidence" value="ECO:0007669"/>
    <property type="project" value="InterPro"/>
</dbReference>
<gene>
    <name evidence="7 8" type="primary">mltG</name>
    <name evidence="8" type="ORF">J2R62_05075</name>
</gene>
<keyword evidence="4 7" id="KW-0472">Membrane</keyword>
<evidence type="ECO:0000256" key="5">
    <source>
        <dbReference type="ARBA" id="ARBA00023239"/>
    </source>
</evidence>
<reference evidence="8" key="1">
    <citation type="submission" date="2021-03" db="EMBL/GenBank/DDBJ databases">
        <title>Plesiomonas shigelloides zfcc0051, isolated from zebrafish feces.</title>
        <authorList>
            <person name="Vanderhoek Z."/>
            <person name="Gaulke C."/>
        </authorList>
    </citation>
    <scope>NUCLEOTIDE SEQUENCE</scope>
    <source>
        <strain evidence="8">Zfcc0051</strain>
    </source>
</reference>
<comment type="caution">
    <text evidence="8">The sequence shown here is derived from an EMBL/GenBank/DDBJ whole genome shotgun (WGS) entry which is preliminary data.</text>
</comment>
<sequence length="338" mass="37701">MKKMALAGLIVVALAAAVAYSLYSRILGFAEQPLNPDSAELLTVKPGTGRVALASLLEEQKLVADAQWLPWLLRVDPSLAHYKAGTYRLTPGMTVRQLMQLLVSGREAQFSIRFIEGTRFSEWLPILQQAPYLEHDLQGLTNTEIAQKLGIKQGSVEGWLFPDTYHYVAGTSALDILRRAHRRMEKELTIAWDGREKGLPLQSPYEMLTLASIIEKETAIESERTRVSSVFVNRLRLGMRLQTDPTVIYGMGEQYNGNITRKDLQTPTAYNTYTINGLPPTPIAMPGLASLNAAAHPDTTQYLYFVADGSGGHQFSTNLNAHNQAVRNYVKQLREKKQ</sequence>
<dbReference type="GO" id="GO:0005886">
    <property type="term" value="C:plasma membrane"/>
    <property type="evidence" value="ECO:0007669"/>
    <property type="project" value="UniProtKB-UniRule"/>
</dbReference>
<evidence type="ECO:0000256" key="1">
    <source>
        <dbReference type="ARBA" id="ARBA00022475"/>
    </source>
</evidence>
<dbReference type="FunFam" id="3.30.160.60:FF:000242">
    <property type="entry name" value="Endolytic murein transglycosylase"/>
    <property type="match status" value="1"/>
</dbReference>
<dbReference type="EC" id="4.2.2.29" evidence="7"/>
<name>A0A8I2B1A8_PLESH</name>
<dbReference type="InterPro" id="IPR003770">
    <property type="entry name" value="MLTG-like"/>
</dbReference>
<evidence type="ECO:0000256" key="7">
    <source>
        <dbReference type="HAMAP-Rule" id="MF_02065"/>
    </source>
</evidence>
<dbReference type="RefSeq" id="WP_207541756.1">
    <property type="nucleotide sequence ID" value="NZ_JAFNAA010000004.1"/>
</dbReference>
<dbReference type="CDD" id="cd08010">
    <property type="entry name" value="MltG_like"/>
    <property type="match status" value="1"/>
</dbReference>
<keyword evidence="2 7" id="KW-0812">Transmembrane</keyword>
<dbReference type="GO" id="GO:0006352">
    <property type="term" value="P:DNA-templated transcription initiation"/>
    <property type="evidence" value="ECO:0007669"/>
    <property type="project" value="InterPro"/>
</dbReference>
<feature type="site" description="Important for catalytic activity" evidence="7">
    <location>
        <position position="217"/>
    </location>
</feature>
<evidence type="ECO:0000256" key="3">
    <source>
        <dbReference type="ARBA" id="ARBA00022989"/>
    </source>
</evidence>